<dbReference type="EMBL" id="CP018099">
    <property type="protein sequence ID" value="APF18616.1"/>
    <property type="molecule type" value="Genomic_DNA"/>
</dbReference>
<dbReference type="Proteomes" id="UP000004671">
    <property type="component" value="Chromosome"/>
</dbReference>
<dbReference type="FunCoup" id="H1XT38">
    <property type="interactions" value="50"/>
</dbReference>
<evidence type="ECO:0000313" key="14">
    <source>
        <dbReference type="Proteomes" id="UP000004671"/>
    </source>
</evidence>
<dbReference type="InParanoid" id="H1XT38"/>
<dbReference type="Proteomes" id="UP000183868">
    <property type="component" value="Chromosome"/>
</dbReference>
<evidence type="ECO:0000313" key="12">
    <source>
        <dbReference type="EMBL" id="APF18616.1"/>
    </source>
</evidence>
<evidence type="ECO:0000256" key="4">
    <source>
        <dbReference type="ARBA" id="ARBA00022723"/>
    </source>
</evidence>
<dbReference type="PIRSF" id="PIRSF006256">
    <property type="entry name" value="CMPcnvr_hdrg_mat"/>
    <property type="match status" value="1"/>
</dbReference>
<dbReference type="InterPro" id="IPR001792">
    <property type="entry name" value="Acylphosphatase-like_dom"/>
</dbReference>
<dbReference type="GO" id="GO:0003998">
    <property type="term" value="F:acylphosphatase activity"/>
    <property type="evidence" value="ECO:0007669"/>
    <property type="project" value="UniProtKB-EC"/>
</dbReference>
<dbReference type="PANTHER" id="PTHR42959:SF1">
    <property type="entry name" value="CARBAMOYLTRANSFERASE HYPF"/>
    <property type="match status" value="1"/>
</dbReference>
<evidence type="ECO:0000256" key="9">
    <source>
        <dbReference type="PROSITE-ProRule" id="PRU00520"/>
    </source>
</evidence>
<dbReference type="InterPro" id="IPR017945">
    <property type="entry name" value="DHBP_synth_RibB-like_a/b_dom"/>
</dbReference>
<reference evidence="13 14" key="1">
    <citation type="submission" date="2011-09" db="EMBL/GenBank/DDBJ databases">
        <title>The permanent draft genome of Caldithrix abyssi DSM 13497.</title>
        <authorList>
            <consortium name="US DOE Joint Genome Institute (JGI-PGF)"/>
            <person name="Lucas S."/>
            <person name="Han J."/>
            <person name="Lapidus A."/>
            <person name="Bruce D."/>
            <person name="Goodwin L."/>
            <person name="Pitluck S."/>
            <person name="Peters L."/>
            <person name="Kyrpides N."/>
            <person name="Mavromatis K."/>
            <person name="Ivanova N."/>
            <person name="Mikhailova N."/>
            <person name="Chertkov O."/>
            <person name="Detter J.C."/>
            <person name="Tapia R."/>
            <person name="Han C."/>
            <person name="Land M."/>
            <person name="Hauser L."/>
            <person name="Markowitz V."/>
            <person name="Cheng J.-F."/>
            <person name="Hugenholtz P."/>
            <person name="Woyke T."/>
            <person name="Wu D."/>
            <person name="Spring S."/>
            <person name="Brambilla E."/>
            <person name="Klenk H.-P."/>
            <person name="Eisen J.A."/>
        </authorList>
    </citation>
    <scope>NUCLEOTIDE SEQUENCE [LARGE SCALE GENOMIC DNA]</scope>
    <source>
        <strain evidence="13 14">DSM 13497</strain>
    </source>
</reference>
<dbReference type="GO" id="GO:0016743">
    <property type="term" value="F:carboxyl- or carbamoyltransferase activity"/>
    <property type="evidence" value="ECO:0007669"/>
    <property type="project" value="UniProtKB-UniRule"/>
</dbReference>
<evidence type="ECO:0000256" key="5">
    <source>
        <dbReference type="ARBA" id="ARBA00022771"/>
    </source>
</evidence>
<dbReference type="GO" id="GO:0008270">
    <property type="term" value="F:zinc ion binding"/>
    <property type="evidence" value="ECO:0007669"/>
    <property type="project" value="UniProtKB-KW"/>
</dbReference>
<evidence type="ECO:0000259" key="11">
    <source>
        <dbReference type="PROSITE" id="PS51163"/>
    </source>
</evidence>
<dbReference type="Gene3D" id="3.30.420.40">
    <property type="match status" value="1"/>
</dbReference>
<evidence type="ECO:0000256" key="3">
    <source>
        <dbReference type="ARBA" id="ARBA00022598"/>
    </source>
</evidence>
<feature type="domain" description="Acylphosphatase-like" evidence="10">
    <location>
        <begin position="14"/>
        <end position="100"/>
    </location>
</feature>
<dbReference type="STRING" id="880073.Cabys_1867"/>
<dbReference type="Gene3D" id="3.30.110.120">
    <property type="match status" value="1"/>
</dbReference>
<evidence type="ECO:0000313" key="13">
    <source>
        <dbReference type="EMBL" id="EHO42605.1"/>
    </source>
</evidence>
<name>H1XT38_CALAY</name>
<keyword evidence="14" id="KW-1185">Reference proteome</keyword>
<comment type="catalytic activity">
    <reaction evidence="9">
        <text>an acyl phosphate + H2O = a carboxylate + phosphate + H(+)</text>
        <dbReference type="Rhea" id="RHEA:14965"/>
        <dbReference type="ChEBI" id="CHEBI:15377"/>
        <dbReference type="ChEBI" id="CHEBI:15378"/>
        <dbReference type="ChEBI" id="CHEBI:29067"/>
        <dbReference type="ChEBI" id="CHEBI:43474"/>
        <dbReference type="ChEBI" id="CHEBI:59918"/>
        <dbReference type="EC" id="3.6.1.7"/>
    </reaction>
</comment>
<dbReference type="SUPFAM" id="SSF54975">
    <property type="entry name" value="Acylphosphatase/BLUF domain-like"/>
    <property type="match status" value="1"/>
</dbReference>
<feature type="active site" evidence="9">
    <location>
        <position position="29"/>
    </location>
</feature>
<dbReference type="PROSITE" id="PS51160">
    <property type="entry name" value="ACYLPHOSPHATASE_3"/>
    <property type="match status" value="1"/>
</dbReference>
<dbReference type="HOGENOM" id="CLU_009164_0_0_0"/>
<dbReference type="InterPro" id="IPR011125">
    <property type="entry name" value="Znf_HypF"/>
</dbReference>
<dbReference type="InterPro" id="IPR041440">
    <property type="entry name" value="HypF_C"/>
</dbReference>
<dbReference type="EC" id="6.2.-.-" evidence="8"/>
<evidence type="ECO:0000256" key="8">
    <source>
        <dbReference type="PIRNR" id="PIRNR006256"/>
    </source>
</evidence>
<dbReference type="Pfam" id="PF22521">
    <property type="entry name" value="HypF_C_2"/>
    <property type="match status" value="1"/>
</dbReference>
<feature type="active site" evidence="9">
    <location>
        <position position="47"/>
    </location>
</feature>
<comment type="similarity">
    <text evidence="2 8">Belongs to the carbamoyltransferase HypF family.</text>
</comment>
<dbReference type="GO" id="GO:0051604">
    <property type="term" value="P:protein maturation"/>
    <property type="evidence" value="ECO:0007669"/>
    <property type="project" value="TreeGrafter"/>
</dbReference>
<comment type="pathway">
    <text evidence="1">Protein modification; [NiFe] hydrogenase maturation.</text>
</comment>
<sequence length="784" mass="87482">MIRDRPAERTKIIRQRILVNGIVQGVGFRPFVFNLARQLQLSGFVTNTSQGVVIELQGQRTLIDEFVQRLQKDKPPLSEIISLQRTDIPLQDDGNFRIIASVDSADNQTLISPDIAICDDCLREMRDPSDRRYRYPFINCTNCGPRFTIIKRIPYDRPNTSMAEFAMCEACQAEYEDPTNRRFHAQPNACARCGPHVWLETVGDNKELAREQAAIELLARYLLDGKIVAIKGLGGFHLAVDATNEQAVQRLRRRKNREQKPLAVMAPDLAVVKKLVFLDAAEQELLTAPQRPIVLLKKKPHLPVAEAVAPANQRLGVMLPYTPLHYLIFDELQSRLPENKVPLLVMTSANRSEEPIVIDNEEARKRLFDIADYLLLHNRAILIRADDSVVARFAGQTVFIRRSRGYVPRPVFLNTQSKASVLAVGGELKNTVCFSKGGRAFLSQHIGDLENLLANQFFEETIEHFADILQTTPQRIICDLHPAYFSTQWAESQNYAPLVKVQHHHAHMAACMAEWQWDEPAIGVILDGTGYGYDGTIWGGEILAGDFTTLERLACFKPLPIPGGEAAIKEPWRMAVSYLLAAFGEALPELPFLKDKPIALIRQLLEKKLNSPLTSSCGRLFDAAAVISGGRQHIYYEAQATIEFTQAVRTIDVAPLQFEADLPYIPFEPIIRNLAELAVEGTPIALLAARFHVTMASLLEAVTLKAVQKTGLKTVVLSGGVFQNEILLKLLNAFLQKHNLKVLTHRQTPPNDGGISLGQCAIGLKLLLAGKEEVSFLDRVSGEV</sequence>
<dbReference type="RefSeq" id="WP_006929961.1">
    <property type="nucleotide sequence ID" value="NZ_CM001402.1"/>
</dbReference>
<dbReference type="InterPro" id="IPR043129">
    <property type="entry name" value="ATPase_NBD"/>
</dbReference>
<dbReference type="Gene3D" id="3.90.870.50">
    <property type="match status" value="1"/>
</dbReference>
<protein>
    <recommendedName>
        <fullName evidence="8">Carbamoyltransferase</fullName>
        <ecNumber evidence="8">6.2.-.-</ecNumber>
    </recommendedName>
</protein>
<evidence type="ECO:0000259" key="10">
    <source>
        <dbReference type="PROSITE" id="PS51160"/>
    </source>
</evidence>
<keyword evidence="4" id="KW-0479">Metal-binding</keyword>
<keyword evidence="9" id="KW-0378">Hydrolase</keyword>
<keyword evidence="5" id="KW-0863">Zinc-finger</keyword>
<dbReference type="Pfam" id="PF00708">
    <property type="entry name" value="Acylphosphatase"/>
    <property type="match status" value="1"/>
</dbReference>
<dbReference type="NCBIfam" id="TIGR00143">
    <property type="entry name" value="hypF"/>
    <property type="match status" value="1"/>
</dbReference>
<evidence type="ECO:0000256" key="7">
    <source>
        <dbReference type="ARBA" id="ARBA00048220"/>
    </source>
</evidence>
<evidence type="ECO:0000256" key="6">
    <source>
        <dbReference type="ARBA" id="ARBA00022833"/>
    </source>
</evidence>
<dbReference type="OrthoDB" id="9808093at2"/>
<feature type="domain" description="YrdC-like" evidence="11">
    <location>
        <begin position="212"/>
        <end position="405"/>
    </location>
</feature>
<dbReference type="PROSITE" id="PS51163">
    <property type="entry name" value="YRDC"/>
    <property type="match status" value="1"/>
</dbReference>
<dbReference type="PaxDb" id="880073-Calab_2999"/>
<organism evidence="13 14">
    <name type="scientific">Caldithrix abyssi DSM 13497</name>
    <dbReference type="NCBI Taxonomy" id="880073"/>
    <lineage>
        <taxon>Bacteria</taxon>
        <taxon>Pseudomonadati</taxon>
        <taxon>Calditrichota</taxon>
        <taxon>Calditrichia</taxon>
        <taxon>Calditrichales</taxon>
        <taxon>Calditrichaceae</taxon>
        <taxon>Caldithrix</taxon>
    </lineage>
</organism>
<dbReference type="SUPFAM" id="SSF53067">
    <property type="entry name" value="Actin-like ATPase domain"/>
    <property type="match status" value="1"/>
</dbReference>
<dbReference type="Pfam" id="PF17788">
    <property type="entry name" value="HypF_C"/>
    <property type="match status" value="1"/>
</dbReference>
<keyword evidence="3" id="KW-0436">Ligase</keyword>
<evidence type="ECO:0000256" key="1">
    <source>
        <dbReference type="ARBA" id="ARBA00004711"/>
    </source>
</evidence>
<dbReference type="KEGG" id="caby:Cabys_1867"/>
<dbReference type="PANTHER" id="PTHR42959">
    <property type="entry name" value="CARBAMOYLTRANSFERASE"/>
    <property type="match status" value="1"/>
</dbReference>
<dbReference type="InterPro" id="IPR006070">
    <property type="entry name" value="Sua5-like_dom"/>
</dbReference>
<evidence type="ECO:0000313" key="15">
    <source>
        <dbReference type="Proteomes" id="UP000183868"/>
    </source>
</evidence>
<dbReference type="GO" id="GO:0016874">
    <property type="term" value="F:ligase activity"/>
    <property type="evidence" value="ECO:0007669"/>
    <property type="project" value="UniProtKB-UniRule"/>
</dbReference>
<dbReference type="eggNOG" id="COG0068">
    <property type="taxonomic scope" value="Bacteria"/>
</dbReference>
<dbReference type="Pfam" id="PF07503">
    <property type="entry name" value="zf-HYPF"/>
    <property type="match status" value="2"/>
</dbReference>
<dbReference type="SUPFAM" id="SSF55821">
    <property type="entry name" value="YrdC/RibB"/>
    <property type="match status" value="1"/>
</dbReference>
<proteinExistence type="inferred from homology"/>
<dbReference type="Gene3D" id="3.30.420.360">
    <property type="match status" value="1"/>
</dbReference>
<dbReference type="GO" id="GO:0003725">
    <property type="term" value="F:double-stranded RNA binding"/>
    <property type="evidence" value="ECO:0007669"/>
    <property type="project" value="InterPro"/>
</dbReference>
<dbReference type="EMBL" id="CM001402">
    <property type="protein sequence ID" value="EHO42605.1"/>
    <property type="molecule type" value="Genomic_DNA"/>
</dbReference>
<comment type="catalytic activity">
    <reaction evidence="7">
        <text>C-terminal L-cysteinyl-[HypE protein] + carbamoyl phosphate + ATP + H2O = C-terminal S-carboxamide-L-cysteinyl-[HypE protein] + AMP + phosphate + diphosphate + H(+)</text>
        <dbReference type="Rhea" id="RHEA:55636"/>
        <dbReference type="Rhea" id="RHEA-COMP:14247"/>
        <dbReference type="Rhea" id="RHEA-COMP:14392"/>
        <dbReference type="ChEBI" id="CHEBI:15377"/>
        <dbReference type="ChEBI" id="CHEBI:15378"/>
        <dbReference type="ChEBI" id="CHEBI:30616"/>
        <dbReference type="ChEBI" id="CHEBI:33019"/>
        <dbReference type="ChEBI" id="CHEBI:43474"/>
        <dbReference type="ChEBI" id="CHEBI:58228"/>
        <dbReference type="ChEBI" id="CHEBI:76913"/>
        <dbReference type="ChEBI" id="CHEBI:139126"/>
        <dbReference type="ChEBI" id="CHEBI:456215"/>
    </reaction>
</comment>
<dbReference type="AlphaFoldDB" id="H1XT38"/>
<gene>
    <name evidence="12" type="ORF">Cabys_1867</name>
    <name evidence="13" type="ORF">Calab_2999</name>
</gene>
<dbReference type="UniPathway" id="UPA00335"/>
<dbReference type="InterPro" id="IPR004421">
    <property type="entry name" value="Carbamoyltransferase_HypF"/>
</dbReference>
<dbReference type="InterPro" id="IPR051060">
    <property type="entry name" value="Carbamoyltrans_HypF-like"/>
</dbReference>
<dbReference type="PROSITE" id="PS00150">
    <property type="entry name" value="ACYLPHOSPHATASE_1"/>
    <property type="match status" value="1"/>
</dbReference>
<dbReference type="InterPro" id="IPR055128">
    <property type="entry name" value="HypF_C_2"/>
</dbReference>
<dbReference type="Pfam" id="PF01300">
    <property type="entry name" value="Sua5_yciO_yrdC"/>
    <property type="match status" value="1"/>
</dbReference>
<dbReference type="InterPro" id="IPR017968">
    <property type="entry name" value="Acylphosphatase_CS"/>
</dbReference>
<accession>H1XT38</accession>
<evidence type="ECO:0000256" key="2">
    <source>
        <dbReference type="ARBA" id="ARBA00008097"/>
    </source>
</evidence>
<dbReference type="InterPro" id="IPR036046">
    <property type="entry name" value="Acylphosphatase-like_dom_sf"/>
</dbReference>
<keyword evidence="6" id="KW-0862">Zinc</keyword>
<reference evidence="12 15" key="2">
    <citation type="submission" date="2016-11" db="EMBL/GenBank/DDBJ databases">
        <title>Genomic analysis of Caldithrix abyssi and proposal of a novel bacterial phylum Caldithrichaeota.</title>
        <authorList>
            <person name="Kublanov I."/>
            <person name="Sigalova O."/>
            <person name="Gavrilov S."/>
            <person name="Lebedinsky A."/>
            <person name="Ivanova N."/>
            <person name="Daum C."/>
            <person name="Reddy T."/>
            <person name="Klenk H.P."/>
            <person name="Goker M."/>
            <person name="Reva O."/>
            <person name="Miroshnichenko M."/>
            <person name="Kyprides N."/>
            <person name="Woyke T."/>
            <person name="Gelfand M."/>
        </authorList>
    </citation>
    <scope>NUCLEOTIDE SEQUENCE [LARGE SCALE GENOMIC DNA]</scope>
    <source>
        <strain evidence="12 15">LF13</strain>
    </source>
</reference>